<gene>
    <name evidence="2" type="ORF">K444DRAFT_262690</name>
</gene>
<feature type="compositionally biased region" description="Low complexity" evidence="1">
    <location>
        <begin position="8"/>
        <end position="24"/>
    </location>
</feature>
<evidence type="ECO:0000313" key="3">
    <source>
        <dbReference type="Proteomes" id="UP000235371"/>
    </source>
</evidence>
<dbReference type="STRING" id="1095630.A0A2J6SHI8"/>
<feature type="region of interest" description="Disordered" evidence="1">
    <location>
        <begin position="1"/>
        <end position="32"/>
    </location>
</feature>
<evidence type="ECO:0000313" key="2">
    <source>
        <dbReference type="EMBL" id="PMD50235.1"/>
    </source>
</evidence>
<dbReference type="InParanoid" id="A0A2J6SHI8"/>
<proteinExistence type="predicted"/>
<reference evidence="2 3" key="1">
    <citation type="submission" date="2016-04" db="EMBL/GenBank/DDBJ databases">
        <title>A degradative enzymes factory behind the ericoid mycorrhizal symbiosis.</title>
        <authorList>
            <consortium name="DOE Joint Genome Institute"/>
            <person name="Martino E."/>
            <person name="Morin E."/>
            <person name="Grelet G."/>
            <person name="Kuo A."/>
            <person name="Kohler A."/>
            <person name="Daghino S."/>
            <person name="Barry K."/>
            <person name="Choi C."/>
            <person name="Cichocki N."/>
            <person name="Clum A."/>
            <person name="Copeland A."/>
            <person name="Hainaut M."/>
            <person name="Haridas S."/>
            <person name="Labutti K."/>
            <person name="Lindquist E."/>
            <person name="Lipzen A."/>
            <person name="Khouja H.-R."/>
            <person name="Murat C."/>
            <person name="Ohm R."/>
            <person name="Olson A."/>
            <person name="Spatafora J."/>
            <person name="Veneault-Fourrey C."/>
            <person name="Henrissat B."/>
            <person name="Grigoriev I."/>
            <person name="Martin F."/>
            <person name="Perotto S."/>
        </authorList>
    </citation>
    <scope>NUCLEOTIDE SEQUENCE [LARGE SCALE GENOMIC DNA]</scope>
    <source>
        <strain evidence="2 3">E</strain>
    </source>
</reference>
<evidence type="ECO:0000256" key="1">
    <source>
        <dbReference type="SAM" id="MobiDB-lite"/>
    </source>
</evidence>
<sequence length="199" mass="21587">MHKLWETSADSAADSFDNASSNFPFPSPGPSILDDDESKFLDSFFDGVSSDQFNYDSFSNPPDGSELGLGWEELPPTFMGTTSSFGQQPQPGNHGFSDMNFGNMNMQMHAGPSILPATSADVLAAATLLQSGPRGRSMSLQDGMFREDIPGLTNGQVRHQSITQQTPRSQAGFQQRLPPDDVIPDTFYTDMMFGPQSSS</sequence>
<protein>
    <submittedName>
        <fullName evidence="2">Uncharacterized protein</fullName>
    </submittedName>
</protein>
<dbReference type="RefSeq" id="XP_024727139.1">
    <property type="nucleotide sequence ID" value="XM_024871420.1"/>
</dbReference>
<dbReference type="GeneID" id="36579502"/>
<organism evidence="2 3">
    <name type="scientific">Hyaloscypha bicolor E</name>
    <dbReference type="NCBI Taxonomy" id="1095630"/>
    <lineage>
        <taxon>Eukaryota</taxon>
        <taxon>Fungi</taxon>
        <taxon>Dikarya</taxon>
        <taxon>Ascomycota</taxon>
        <taxon>Pezizomycotina</taxon>
        <taxon>Leotiomycetes</taxon>
        <taxon>Helotiales</taxon>
        <taxon>Hyaloscyphaceae</taxon>
        <taxon>Hyaloscypha</taxon>
        <taxon>Hyaloscypha bicolor</taxon>
    </lineage>
</organism>
<accession>A0A2J6SHI8</accession>
<keyword evidence="3" id="KW-1185">Reference proteome</keyword>
<dbReference type="EMBL" id="KZ613913">
    <property type="protein sequence ID" value="PMD50235.1"/>
    <property type="molecule type" value="Genomic_DNA"/>
</dbReference>
<name>A0A2J6SHI8_9HELO</name>
<dbReference type="AlphaFoldDB" id="A0A2J6SHI8"/>
<dbReference type="Proteomes" id="UP000235371">
    <property type="component" value="Unassembled WGS sequence"/>
</dbReference>
<dbReference type="OrthoDB" id="5778525at2759"/>